<dbReference type="InterPro" id="IPR036640">
    <property type="entry name" value="ABC1_TM_sf"/>
</dbReference>
<dbReference type="SUPFAM" id="SSF52540">
    <property type="entry name" value="P-loop containing nucleoside triphosphate hydrolases"/>
    <property type="match status" value="1"/>
</dbReference>
<sequence length="607" mass="67204">MNYFKEILQYAKPYKAYGIGNIISNIFYALFSTLSFLALIPVLQVLFEETDQVFEKPVWTGIATARDFLEGYVNYYVSVVADNDKQQALIIMIVLVLSMFLLKNVFSYLGMYFITFLRNGVVRDLRNAMYQKIVHLPISFFSEKRKGDVIARSTSDIHEVQSSFLSILELIVKEPLNIIFTLGAMLLLSIKLTIFVLVFIPVSGYIISLVGKKLKSKSLKVQREQGTFLSLLEETLGGLKVIKGFNAESRMTDTFQDSTQRLYRHSNSLSLRKNLASPVSEFLGILVIGVLLWFGGRMVLLDGTINGSTFITFMGLAYGILTPAKALSKASYDVKKGNASAERVLQILHTKNHIKDRDDAVEISAFAKAVQIKNLSFAYEDENVLTNFSLDIPIGSTVALVGQSGSGKSTIANLVTRFYDVSEGTIEIDGHNIKDVTLKSLRDQMAIVTQDSILFNDTVAVNVALSNKNASNEEVIEALKIANAWEFVSQLPEGIHTNIGDSGNKLSGGQKQRLSIARAVLKNAPILVLDEATSALDTESERLVQDALEKVMKDRTSIVIAHRLSTIQKADHIVVMSRGEIVEQGTHEELIAQQGAYANLVNMQSLA</sequence>
<dbReference type="CDD" id="cd18552">
    <property type="entry name" value="ABC_6TM_MsbA_like"/>
    <property type="match status" value="1"/>
</dbReference>
<dbReference type="InterPro" id="IPR039421">
    <property type="entry name" value="Type_1_exporter"/>
</dbReference>
<proteinExistence type="predicted"/>
<dbReference type="PANTHER" id="PTHR43394:SF1">
    <property type="entry name" value="ATP-BINDING CASSETTE SUB-FAMILY B MEMBER 10, MITOCHONDRIAL"/>
    <property type="match status" value="1"/>
</dbReference>
<dbReference type="GO" id="GO:0005524">
    <property type="term" value="F:ATP binding"/>
    <property type="evidence" value="ECO:0007669"/>
    <property type="project" value="UniProtKB-KW"/>
</dbReference>
<dbReference type="GO" id="GO:0005886">
    <property type="term" value="C:plasma membrane"/>
    <property type="evidence" value="ECO:0007669"/>
    <property type="project" value="UniProtKB-SubCell"/>
</dbReference>
<reference evidence="11 12" key="1">
    <citation type="submission" date="2018-12" db="EMBL/GenBank/DDBJ databases">
        <title>Complete genome of Nonlabens sp. MJ115.</title>
        <authorList>
            <person name="Choi H.S."/>
            <person name="Jung J."/>
        </authorList>
    </citation>
    <scope>NUCLEOTIDE SEQUENCE [LARGE SCALE GENOMIC DNA]</scope>
    <source>
        <strain evidence="11 12">MJ115</strain>
    </source>
</reference>
<evidence type="ECO:0000313" key="12">
    <source>
        <dbReference type="Proteomes" id="UP000279600"/>
    </source>
</evidence>
<dbReference type="SUPFAM" id="SSF90123">
    <property type="entry name" value="ABC transporter transmembrane region"/>
    <property type="match status" value="1"/>
</dbReference>
<evidence type="ECO:0000256" key="3">
    <source>
        <dbReference type="ARBA" id="ARBA00022692"/>
    </source>
</evidence>
<evidence type="ECO:0000256" key="1">
    <source>
        <dbReference type="ARBA" id="ARBA00004651"/>
    </source>
</evidence>
<dbReference type="Pfam" id="PF00664">
    <property type="entry name" value="ABC_membrane"/>
    <property type="match status" value="1"/>
</dbReference>
<dbReference type="InterPro" id="IPR027417">
    <property type="entry name" value="P-loop_NTPase"/>
</dbReference>
<dbReference type="GO" id="GO:0015421">
    <property type="term" value="F:ABC-type oligopeptide transporter activity"/>
    <property type="evidence" value="ECO:0007669"/>
    <property type="project" value="TreeGrafter"/>
</dbReference>
<dbReference type="AlphaFoldDB" id="A0A3S9MZM2"/>
<evidence type="ECO:0000259" key="10">
    <source>
        <dbReference type="PROSITE" id="PS50929"/>
    </source>
</evidence>
<keyword evidence="6 8" id="KW-1133">Transmembrane helix</keyword>
<evidence type="ECO:0000259" key="9">
    <source>
        <dbReference type="PROSITE" id="PS50893"/>
    </source>
</evidence>
<evidence type="ECO:0000256" key="6">
    <source>
        <dbReference type="ARBA" id="ARBA00022989"/>
    </source>
</evidence>
<dbReference type="InterPro" id="IPR003439">
    <property type="entry name" value="ABC_transporter-like_ATP-bd"/>
</dbReference>
<dbReference type="GO" id="GO:0016887">
    <property type="term" value="F:ATP hydrolysis activity"/>
    <property type="evidence" value="ECO:0007669"/>
    <property type="project" value="InterPro"/>
</dbReference>
<accession>A0A3S9MZM2</accession>
<keyword evidence="5 11" id="KW-0067">ATP-binding</keyword>
<dbReference type="InterPro" id="IPR003593">
    <property type="entry name" value="AAA+_ATPase"/>
</dbReference>
<dbReference type="InterPro" id="IPR011527">
    <property type="entry name" value="ABC1_TM_dom"/>
</dbReference>
<dbReference type="SMART" id="SM00382">
    <property type="entry name" value="AAA"/>
    <property type="match status" value="1"/>
</dbReference>
<comment type="subcellular location">
    <subcellularLocation>
        <location evidence="1">Cell membrane</location>
        <topology evidence="1">Multi-pass membrane protein</topology>
    </subcellularLocation>
</comment>
<name>A0A3S9MZM2_9FLAO</name>
<protein>
    <submittedName>
        <fullName evidence="11">ABC transporter ATP-binding protein</fullName>
    </submittedName>
</protein>
<feature type="domain" description="ABC transporter" evidence="9">
    <location>
        <begin position="370"/>
        <end position="603"/>
    </location>
</feature>
<keyword evidence="4" id="KW-0547">Nucleotide-binding</keyword>
<keyword evidence="2" id="KW-0813">Transport</keyword>
<dbReference type="EMBL" id="CP034549">
    <property type="protein sequence ID" value="AZQ44584.1"/>
    <property type="molecule type" value="Genomic_DNA"/>
</dbReference>
<gene>
    <name evidence="11" type="ORF">EJ995_10135</name>
</gene>
<keyword evidence="12" id="KW-1185">Reference proteome</keyword>
<evidence type="ECO:0000313" key="11">
    <source>
        <dbReference type="EMBL" id="AZQ44584.1"/>
    </source>
</evidence>
<organism evidence="11 12">
    <name type="scientific">Nonlabens ponticola</name>
    <dbReference type="NCBI Taxonomy" id="2496866"/>
    <lineage>
        <taxon>Bacteria</taxon>
        <taxon>Pseudomonadati</taxon>
        <taxon>Bacteroidota</taxon>
        <taxon>Flavobacteriia</taxon>
        <taxon>Flavobacteriales</taxon>
        <taxon>Flavobacteriaceae</taxon>
        <taxon>Nonlabens</taxon>
    </lineage>
</organism>
<feature type="transmembrane region" description="Helical" evidence="8">
    <location>
        <begin position="26"/>
        <end position="47"/>
    </location>
</feature>
<dbReference type="RefSeq" id="WP_126448164.1">
    <property type="nucleotide sequence ID" value="NZ_CP034549.1"/>
</dbReference>
<dbReference type="Gene3D" id="3.40.50.300">
    <property type="entry name" value="P-loop containing nucleotide triphosphate hydrolases"/>
    <property type="match status" value="1"/>
</dbReference>
<dbReference type="KEGG" id="noj:EJ995_10135"/>
<dbReference type="PROSITE" id="PS50893">
    <property type="entry name" value="ABC_TRANSPORTER_2"/>
    <property type="match status" value="1"/>
</dbReference>
<dbReference type="FunFam" id="3.40.50.300:FF:000287">
    <property type="entry name" value="Multidrug ABC transporter ATP-binding protein"/>
    <property type="match status" value="1"/>
</dbReference>
<feature type="transmembrane region" description="Helical" evidence="8">
    <location>
        <begin position="88"/>
        <end position="114"/>
    </location>
</feature>
<dbReference type="PROSITE" id="PS50929">
    <property type="entry name" value="ABC_TM1F"/>
    <property type="match status" value="1"/>
</dbReference>
<feature type="transmembrane region" description="Helical" evidence="8">
    <location>
        <begin position="300"/>
        <end position="321"/>
    </location>
</feature>
<evidence type="ECO:0000256" key="5">
    <source>
        <dbReference type="ARBA" id="ARBA00022840"/>
    </source>
</evidence>
<feature type="domain" description="ABC transmembrane type-1" evidence="10">
    <location>
        <begin position="72"/>
        <end position="336"/>
    </location>
</feature>
<keyword evidence="7 8" id="KW-0472">Membrane</keyword>
<evidence type="ECO:0000256" key="8">
    <source>
        <dbReference type="SAM" id="Phobius"/>
    </source>
</evidence>
<evidence type="ECO:0000256" key="7">
    <source>
        <dbReference type="ARBA" id="ARBA00023136"/>
    </source>
</evidence>
<evidence type="ECO:0000256" key="4">
    <source>
        <dbReference type="ARBA" id="ARBA00022741"/>
    </source>
</evidence>
<dbReference type="Proteomes" id="UP000279600">
    <property type="component" value="Chromosome"/>
</dbReference>
<dbReference type="Gene3D" id="1.20.1560.10">
    <property type="entry name" value="ABC transporter type 1, transmembrane domain"/>
    <property type="match status" value="1"/>
</dbReference>
<feature type="transmembrane region" description="Helical" evidence="8">
    <location>
        <begin position="178"/>
        <end position="210"/>
    </location>
</feature>
<feature type="transmembrane region" description="Helical" evidence="8">
    <location>
        <begin position="275"/>
        <end position="294"/>
    </location>
</feature>
<dbReference type="InterPro" id="IPR017871">
    <property type="entry name" value="ABC_transporter-like_CS"/>
</dbReference>
<evidence type="ECO:0000256" key="2">
    <source>
        <dbReference type="ARBA" id="ARBA00022448"/>
    </source>
</evidence>
<dbReference type="OrthoDB" id="9780296at2"/>
<keyword evidence="3 8" id="KW-0812">Transmembrane</keyword>
<dbReference type="PROSITE" id="PS00211">
    <property type="entry name" value="ABC_TRANSPORTER_1"/>
    <property type="match status" value="1"/>
</dbReference>
<dbReference type="Pfam" id="PF00005">
    <property type="entry name" value="ABC_tran"/>
    <property type="match status" value="1"/>
</dbReference>
<dbReference type="PANTHER" id="PTHR43394">
    <property type="entry name" value="ATP-DEPENDENT PERMEASE MDL1, MITOCHONDRIAL"/>
    <property type="match status" value="1"/>
</dbReference>